<keyword evidence="2" id="KW-1185">Reference proteome</keyword>
<protein>
    <submittedName>
        <fullName evidence="1">Uncharacterized protein</fullName>
    </submittedName>
</protein>
<evidence type="ECO:0000313" key="1">
    <source>
        <dbReference type="EMBL" id="KAH1098165.1"/>
    </source>
</evidence>
<sequence length="208" mass="22801">MCATDSSNGSKKSPLSNLNSSLQALLAKATMISLGLDESVGGANEYLAGKLRAEQVKTNELSAEVMVERERNVALDAELRRIAKEHKATKETLKTLSNLAIELKSNILMYTQVAAGSFDAHKVDFDALYEVDMNQLGFDVHFSSGPAWDEFSSKWKNSKDFYLDEGPAKLNVVPTNNDNNTIIAPAKNIEVAEMREREDEITGDLEGG</sequence>
<accession>A0A9D4A9J0</accession>
<reference evidence="1 2" key="1">
    <citation type="journal article" date="2021" name="Plant Biotechnol. J.">
        <title>Multi-omics assisted identification of the key and species-specific regulatory components of drought-tolerant mechanisms in Gossypium stocksii.</title>
        <authorList>
            <person name="Yu D."/>
            <person name="Ke L."/>
            <person name="Zhang D."/>
            <person name="Wu Y."/>
            <person name="Sun Y."/>
            <person name="Mei J."/>
            <person name="Sun J."/>
            <person name="Sun Y."/>
        </authorList>
    </citation>
    <scope>NUCLEOTIDE SEQUENCE [LARGE SCALE GENOMIC DNA]</scope>
    <source>
        <strain evidence="2">cv. E1</strain>
        <tissue evidence="1">Leaf</tissue>
    </source>
</reference>
<gene>
    <name evidence="1" type="ORF">J1N35_015086</name>
</gene>
<comment type="caution">
    <text evidence="1">The sequence shown here is derived from an EMBL/GenBank/DDBJ whole genome shotgun (WGS) entry which is preliminary data.</text>
</comment>
<dbReference type="EMBL" id="JAIQCV010000005">
    <property type="protein sequence ID" value="KAH1098165.1"/>
    <property type="molecule type" value="Genomic_DNA"/>
</dbReference>
<evidence type="ECO:0000313" key="2">
    <source>
        <dbReference type="Proteomes" id="UP000828251"/>
    </source>
</evidence>
<organism evidence="1 2">
    <name type="scientific">Gossypium stocksii</name>
    <dbReference type="NCBI Taxonomy" id="47602"/>
    <lineage>
        <taxon>Eukaryota</taxon>
        <taxon>Viridiplantae</taxon>
        <taxon>Streptophyta</taxon>
        <taxon>Embryophyta</taxon>
        <taxon>Tracheophyta</taxon>
        <taxon>Spermatophyta</taxon>
        <taxon>Magnoliopsida</taxon>
        <taxon>eudicotyledons</taxon>
        <taxon>Gunneridae</taxon>
        <taxon>Pentapetalae</taxon>
        <taxon>rosids</taxon>
        <taxon>malvids</taxon>
        <taxon>Malvales</taxon>
        <taxon>Malvaceae</taxon>
        <taxon>Malvoideae</taxon>
        <taxon>Gossypium</taxon>
    </lineage>
</organism>
<dbReference type="Proteomes" id="UP000828251">
    <property type="component" value="Unassembled WGS sequence"/>
</dbReference>
<dbReference type="OrthoDB" id="10444063at2759"/>
<proteinExistence type="predicted"/>
<dbReference type="AlphaFoldDB" id="A0A9D4A9J0"/>
<name>A0A9D4A9J0_9ROSI</name>